<dbReference type="AlphaFoldDB" id="A0A699YAC3"/>
<accession>A0A699YAC3</accession>
<evidence type="ECO:0000313" key="2">
    <source>
        <dbReference type="EMBL" id="GFH06281.1"/>
    </source>
</evidence>
<comment type="caution">
    <text evidence="2">The sequence shown here is derived from an EMBL/GenBank/DDBJ whole genome shotgun (WGS) entry which is preliminary data.</text>
</comment>
<proteinExistence type="predicted"/>
<feature type="compositionally biased region" description="Polar residues" evidence="1">
    <location>
        <begin position="80"/>
        <end position="96"/>
    </location>
</feature>
<feature type="region of interest" description="Disordered" evidence="1">
    <location>
        <begin position="1"/>
        <end position="27"/>
    </location>
</feature>
<evidence type="ECO:0000313" key="3">
    <source>
        <dbReference type="Proteomes" id="UP000485058"/>
    </source>
</evidence>
<organism evidence="2 3">
    <name type="scientific">Haematococcus lacustris</name>
    <name type="common">Green alga</name>
    <name type="synonym">Haematococcus pluvialis</name>
    <dbReference type="NCBI Taxonomy" id="44745"/>
    <lineage>
        <taxon>Eukaryota</taxon>
        <taxon>Viridiplantae</taxon>
        <taxon>Chlorophyta</taxon>
        <taxon>core chlorophytes</taxon>
        <taxon>Chlorophyceae</taxon>
        <taxon>CS clade</taxon>
        <taxon>Chlamydomonadales</taxon>
        <taxon>Haematococcaceae</taxon>
        <taxon>Haematococcus</taxon>
    </lineage>
</organism>
<feature type="compositionally biased region" description="Low complexity" evidence="1">
    <location>
        <begin position="102"/>
        <end position="119"/>
    </location>
</feature>
<keyword evidence="3" id="KW-1185">Reference proteome</keyword>
<name>A0A699YAC3_HAELA</name>
<dbReference type="Proteomes" id="UP000485058">
    <property type="component" value="Unassembled WGS sequence"/>
</dbReference>
<gene>
    <name evidence="2" type="ORF">HaLaN_00886</name>
</gene>
<feature type="region of interest" description="Disordered" evidence="1">
    <location>
        <begin position="77"/>
        <end position="131"/>
    </location>
</feature>
<dbReference type="EMBL" id="BLLF01000031">
    <property type="protein sequence ID" value="GFH06281.1"/>
    <property type="molecule type" value="Genomic_DNA"/>
</dbReference>
<protein>
    <submittedName>
        <fullName evidence="2">Uncharacterized protein</fullName>
    </submittedName>
</protein>
<sequence length="131" mass="13900">MELLQHPFVARSQSEEGGQAQGGGGVREVLASMAMQMAAHRKPIMSRKSMHEDFSTGTLPCWDFGTKRMGRMTVRLGDTARSSLQAAATADSQPSAMEQPDPDSLSSQQQAPPDASATACKMSAWGSGGKQ</sequence>
<reference evidence="2 3" key="1">
    <citation type="submission" date="2020-02" db="EMBL/GenBank/DDBJ databases">
        <title>Draft genome sequence of Haematococcus lacustris strain NIES-144.</title>
        <authorList>
            <person name="Morimoto D."/>
            <person name="Nakagawa S."/>
            <person name="Yoshida T."/>
            <person name="Sawayama S."/>
        </authorList>
    </citation>
    <scope>NUCLEOTIDE SEQUENCE [LARGE SCALE GENOMIC DNA]</scope>
    <source>
        <strain evidence="2 3">NIES-144</strain>
    </source>
</reference>
<evidence type="ECO:0000256" key="1">
    <source>
        <dbReference type="SAM" id="MobiDB-lite"/>
    </source>
</evidence>